<proteinExistence type="predicted"/>
<organism evidence="1">
    <name type="scientific">marine sediment metagenome</name>
    <dbReference type="NCBI Taxonomy" id="412755"/>
    <lineage>
        <taxon>unclassified sequences</taxon>
        <taxon>metagenomes</taxon>
        <taxon>ecological metagenomes</taxon>
    </lineage>
</organism>
<reference evidence="1" key="1">
    <citation type="journal article" date="2015" name="Nature">
        <title>Complex archaea that bridge the gap between prokaryotes and eukaryotes.</title>
        <authorList>
            <person name="Spang A."/>
            <person name="Saw J.H."/>
            <person name="Jorgensen S.L."/>
            <person name="Zaremba-Niedzwiedzka K."/>
            <person name="Martijn J."/>
            <person name="Lind A.E."/>
            <person name="van Eijk R."/>
            <person name="Schleper C."/>
            <person name="Guy L."/>
            <person name="Ettema T.J."/>
        </authorList>
    </citation>
    <scope>NUCLEOTIDE SEQUENCE</scope>
</reference>
<protein>
    <submittedName>
        <fullName evidence="1">Uncharacterized protein</fullName>
    </submittedName>
</protein>
<evidence type="ECO:0000313" key="1">
    <source>
        <dbReference type="EMBL" id="KKL73768.1"/>
    </source>
</evidence>
<comment type="caution">
    <text evidence="1">The sequence shown here is derived from an EMBL/GenBank/DDBJ whole genome shotgun (WGS) entry which is preliminary data.</text>
</comment>
<name>A0A0F9EI79_9ZZZZ</name>
<dbReference type="AlphaFoldDB" id="A0A0F9EI79"/>
<feature type="non-terminal residue" evidence="1">
    <location>
        <position position="696"/>
    </location>
</feature>
<dbReference type="EMBL" id="LAZR01024860">
    <property type="protein sequence ID" value="KKL73768.1"/>
    <property type="molecule type" value="Genomic_DNA"/>
</dbReference>
<gene>
    <name evidence="1" type="ORF">LCGC14_2071590</name>
</gene>
<accession>A0A0F9EI79</accession>
<sequence>IEEQLEGGSRQWREVGRCALYGVVDNYLRSPRIKAEEDPDNDDDPGYTEWPIIPPSSLATLEDLEGDAHDIRTVSCERIQDVTGCGGVADPCTLADATSTTIFEGSTTFFKTLPCVFDRNSDRDTFLANNFAESRYNQEPSKLGPNYTAKGVRRGWVFKDILRHSSGSFDSASRPILAVYNRSLGSEPIINEGSIIRSNFQQSQSPGAGANALAYDVAVSWPWIGSSTGDSGYDYRTVWPGKTDAYAPSGQAIELKQRGQFEWDDDQCFGFKEESGDPPVILDVSQIRLTALGACWTGPPACGPGYVGDSEQGNFISYDHVPTPAEACALAPNSPRPGWPCPCSIASIRAKVYFGTLGATRCGGGGADYWTRIPTDGVTYLECPACPCCPRTIPLGQDPGFTNYWWYVPNSTCPDTGEHIDCDATLQEILDNPNIGDAGLGRLGDPPDPTVCNPIIWFEVSENAKNIYSRARAFGMGVNNAGGLFTARLPGSETTWNPSQNQFKVRREIILNDYGVNEGLELLNLAQSYLTLPGKELGGFTTLKMWLAGIPRAGGTAPNPNKIIQTGDRLQIGVGLPHIATGAWIVDSAEYEFPEGTLTLLLSQKPAAQARPLVRGNIRSIGESLAAVGGVYESPWFHATDTAFLIDPARADPTAFYDTFAFEHFIGVSPRTITMVAAKSKIFDWYDDDLVIAAQP</sequence>
<feature type="non-terminal residue" evidence="1">
    <location>
        <position position="1"/>
    </location>
</feature>